<sequence length="73" mass="8137">MSKIDNLTAELCDELMIAASCGKLEHIKSVILMLIEYSSVELGRHDRLEAASALHRIAKDIEISLSLRLDKVD</sequence>
<dbReference type="AlphaFoldDB" id="A0A1X7BX03"/>
<evidence type="ECO:0000313" key="2">
    <source>
        <dbReference type="Proteomes" id="UP000193224"/>
    </source>
</evidence>
<keyword evidence="2" id="KW-1185">Reference proteome</keyword>
<evidence type="ECO:0000313" key="1">
    <source>
        <dbReference type="EMBL" id="SMC13729.1"/>
    </source>
</evidence>
<reference evidence="1 2" key="1">
    <citation type="submission" date="2017-03" db="EMBL/GenBank/DDBJ databases">
        <authorList>
            <person name="Afonso C.L."/>
            <person name="Miller P.J."/>
            <person name="Scott M.A."/>
            <person name="Spackman E."/>
            <person name="Goraichik I."/>
            <person name="Dimitrov K.M."/>
            <person name="Suarez D.L."/>
            <person name="Swayne D.E."/>
        </authorList>
    </citation>
    <scope>NUCLEOTIDE SEQUENCE [LARGE SCALE GENOMIC DNA]</scope>
    <source>
        <strain evidence="1 2">CECT 7745</strain>
    </source>
</reference>
<dbReference type="EMBL" id="FWXB01000016">
    <property type="protein sequence ID" value="SMC13729.1"/>
    <property type="molecule type" value="Genomic_DNA"/>
</dbReference>
<accession>A0A1X7BX03</accession>
<name>A0A1X7BX03_9RHOB</name>
<dbReference type="OrthoDB" id="9981709at2"/>
<proteinExistence type="predicted"/>
<organism evidence="1 2">
    <name type="scientific">Roseovarius aestuarii</name>
    <dbReference type="NCBI Taxonomy" id="475083"/>
    <lineage>
        <taxon>Bacteria</taxon>
        <taxon>Pseudomonadati</taxon>
        <taxon>Pseudomonadota</taxon>
        <taxon>Alphaproteobacteria</taxon>
        <taxon>Rhodobacterales</taxon>
        <taxon>Roseobacteraceae</taxon>
        <taxon>Roseovarius</taxon>
    </lineage>
</organism>
<dbReference type="Proteomes" id="UP000193224">
    <property type="component" value="Unassembled WGS sequence"/>
</dbReference>
<protein>
    <submittedName>
        <fullName evidence="1">Uncharacterized protein</fullName>
    </submittedName>
</protein>
<dbReference type="RefSeq" id="WP_085801662.1">
    <property type="nucleotide sequence ID" value="NZ_FWXB01000016.1"/>
</dbReference>
<gene>
    <name evidence="1" type="ORF">ROA7745_03588</name>
</gene>